<comment type="caution">
    <text evidence="2">The sequence shown here is derived from an EMBL/GenBank/DDBJ whole genome shotgun (WGS) entry which is preliminary data.</text>
</comment>
<keyword evidence="1" id="KW-0732">Signal</keyword>
<feature type="signal peptide" evidence="1">
    <location>
        <begin position="1"/>
        <end position="32"/>
    </location>
</feature>
<protein>
    <recommendedName>
        <fullName evidence="4">TonB C-terminal domain-containing protein</fullName>
    </recommendedName>
</protein>
<dbReference type="SUPFAM" id="SSF74653">
    <property type="entry name" value="TolA/TonB C-terminal domain"/>
    <property type="match status" value="1"/>
</dbReference>
<name>A0A2P2E8K6_9PROT</name>
<evidence type="ECO:0000313" key="2">
    <source>
        <dbReference type="EMBL" id="GBF57388.1"/>
    </source>
</evidence>
<dbReference type="RefSeq" id="WP_133245725.1">
    <property type="nucleotide sequence ID" value="NZ_BFBR01000002.1"/>
</dbReference>
<gene>
    <name evidence="2" type="ORF">PbB2_01055</name>
</gene>
<dbReference type="Proteomes" id="UP000245086">
    <property type="component" value="Unassembled WGS sequence"/>
</dbReference>
<dbReference type="OrthoDB" id="9792439at2"/>
<accession>A0A2P2E8K6</accession>
<evidence type="ECO:0000256" key="1">
    <source>
        <dbReference type="SAM" id="SignalP"/>
    </source>
</evidence>
<reference evidence="2 3" key="1">
    <citation type="journal article" date="2018" name="Genome Announc.">
        <title>Draft Genome Sequence of "Candidatus Phycosocius bacilliformis," an Alphaproteobacterial Ectosymbiont of the Hydrocarbon-Producing Green Alga Botryococcus braunii.</title>
        <authorList>
            <person name="Tanabe Y."/>
            <person name="Yamaguchi H."/>
            <person name="Watanabe M.M."/>
        </authorList>
    </citation>
    <scope>NUCLEOTIDE SEQUENCE [LARGE SCALE GENOMIC DNA]</scope>
    <source>
        <strain evidence="2 3">BOTRYCO-2</strain>
    </source>
</reference>
<organism evidence="2 3">
    <name type="scientific">Candidatus Phycosocius bacilliformis</name>
    <dbReference type="NCBI Taxonomy" id="1445552"/>
    <lineage>
        <taxon>Bacteria</taxon>
        <taxon>Pseudomonadati</taxon>
        <taxon>Pseudomonadota</taxon>
        <taxon>Alphaproteobacteria</taxon>
        <taxon>Caulobacterales</taxon>
        <taxon>Caulobacterales incertae sedis</taxon>
        <taxon>Candidatus Phycosocius</taxon>
    </lineage>
</organism>
<keyword evidence="3" id="KW-1185">Reference proteome</keyword>
<dbReference type="EMBL" id="BFBR01000002">
    <property type="protein sequence ID" value="GBF57388.1"/>
    <property type="molecule type" value="Genomic_DNA"/>
</dbReference>
<dbReference type="AlphaFoldDB" id="A0A2P2E8K6"/>
<feature type="chain" id="PRO_5015158583" description="TonB C-terminal domain-containing protein" evidence="1">
    <location>
        <begin position="33"/>
        <end position="302"/>
    </location>
</feature>
<proteinExistence type="predicted"/>
<evidence type="ECO:0008006" key="4">
    <source>
        <dbReference type="Google" id="ProtNLM"/>
    </source>
</evidence>
<evidence type="ECO:0000313" key="3">
    <source>
        <dbReference type="Proteomes" id="UP000245086"/>
    </source>
</evidence>
<dbReference type="Gene3D" id="3.30.2420.10">
    <property type="entry name" value="TonB"/>
    <property type="match status" value="1"/>
</dbReference>
<sequence length="302" mass="33115">MAMNSRFSWKFALQGVGVICLALTLSSSPLSAQTAISGQLRLANQAYLQAGANERAGASQALRQALTKDQLASADERAKAYFLLGDQDVTDRKNDRALRQVKTGLALLEGRLDPQAARVRALGHQVRMQALMAKGERELAYKQALDARQDYGPPKPMADETWDRTWDQLFMWRTITYASLRGAEKSRADAMSGHFAETQNRGGTAGQCPYQDTPIKIDNWEANLPDYPIMAIFSNRSGGVMMRVDVGPDGRASKIVSTAYTPSVDFAIMTERAARGMTFSGSGLSDPACRTGRPVLVLFRAW</sequence>